<name>A0A2M7W7H2_9BACT</name>
<reference evidence="2" key="1">
    <citation type="submission" date="2017-09" db="EMBL/GenBank/DDBJ databases">
        <title>Depth-based differentiation of microbial function through sediment-hosted aquifers and enrichment of novel symbionts in the deep terrestrial subsurface.</title>
        <authorList>
            <person name="Probst A.J."/>
            <person name="Ladd B."/>
            <person name="Jarett J.K."/>
            <person name="Geller-Mcgrath D.E."/>
            <person name="Sieber C.M.K."/>
            <person name="Emerson J.B."/>
            <person name="Anantharaman K."/>
            <person name="Thomas B.C."/>
            <person name="Malmstrom R."/>
            <person name="Stieglmeier M."/>
            <person name="Klingl A."/>
            <person name="Woyke T."/>
            <person name="Ryan C.M."/>
            <person name="Banfield J.F."/>
        </authorList>
    </citation>
    <scope>NUCLEOTIDE SEQUENCE [LARGE SCALE GENOMIC DNA]</scope>
</reference>
<dbReference type="Proteomes" id="UP000228627">
    <property type="component" value="Unassembled WGS sequence"/>
</dbReference>
<evidence type="ECO:0000313" key="2">
    <source>
        <dbReference type="Proteomes" id="UP000228627"/>
    </source>
</evidence>
<feature type="non-terminal residue" evidence="1">
    <location>
        <position position="81"/>
    </location>
</feature>
<proteinExistence type="predicted"/>
<dbReference type="EMBL" id="PFQG01000015">
    <property type="protein sequence ID" value="PJA23349.1"/>
    <property type="molecule type" value="Genomic_DNA"/>
</dbReference>
<gene>
    <name evidence="1" type="ORF">COX59_00380</name>
</gene>
<accession>A0A2M7W7H2</accession>
<protein>
    <submittedName>
        <fullName evidence="1">Uncharacterized protein</fullName>
    </submittedName>
</protein>
<sequence>MQFLEKSSQQEMIAEWLKGEMWSKRFSGPLKKILRKFKQGQGVVNNPKLDNKRENVLRKKILFTYRKDILRGFPKNITWQK</sequence>
<dbReference type="AlphaFoldDB" id="A0A2M7W7H2"/>
<organism evidence="1 2">
    <name type="scientific">Candidatus Beckwithbacteria bacterium CG_4_10_14_0_2_um_filter_47_25</name>
    <dbReference type="NCBI Taxonomy" id="1974493"/>
    <lineage>
        <taxon>Bacteria</taxon>
        <taxon>Candidatus Beckwithiibacteriota</taxon>
    </lineage>
</organism>
<evidence type="ECO:0000313" key="1">
    <source>
        <dbReference type="EMBL" id="PJA23349.1"/>
    </source>
</evidence>
<comment type="caution">
    <text evidence="1">The sequence shown here is derived from an EMBL/GenBank/DDBJ whole genome shotgun (WGS) entry which is preliminary data.</text>
</comment>